<dbReference type="GO" id="GO:0007059">
    <property type="term" value="P:chromosome segregation"/>
    <property type="evidence" value="ECO:0007669"/>
    <property type="project" value="TreeGrafter"/>
</dbReference>
<dbReference type="GO" id="GO:0000242">
    <property type="term" value="C:pericentriolar material"/>
    <property type="evidence" value="ECO:0007669"/>
    <property type="project" value="TreeGrafter"/>
</dbReference>
<dbReference type="PANTHER" id="PTHR46930:SF1">
    <property type="entry name" value="CDK5 REGULATORY SUBUNIT-ASSOCIATED PROTEIN 2"/>
    <property type="match status" value="1"/>
</dbReference>
<organism evidence="1 2">
    <name type="scientific">Thamnophis sirtalis</name>
    <dbReference type="NCBI Taxonomy" id="35019"/>
    <lineage>
        <taxon>Eukaryota</taxon>
        <taxon>Metazoa</taxon>
        <taxon>Chordata</taxon>
        <taxon>Craniata</taxon>
        <taxon>Vertebrata</taxon>
        <taxon>Euteleostomi</taxon>
        <taxon>Lepidosauria</taxon>
        <taxon>Squamata</taxon>
        <taxon>Bifurcata</taxon>
        <taxon>Unidentata</taxon>
        <taxon>Episquamata</taxon>
        <taxon>Toxicofera</taxon>
        <taxon>Serpentes</taxon>
        <taxon>Colubroidea</taxon>
        <taxon>Colubridae</taxon>
        <taxon>Natricinae</taxon>
        <taxon>Thamnophis</taxon>
    </lineage>
</organism>
<dbReference type="GeneID" id="106546438"/>
<dbReference type="GO" id="GO:0043015">
    <property type="term" value="F:gamma-tubulin binding"/>
    <property type="evidence" value="ECO:0007669"/>
    <property type="project" value="TreeGrafter"/>
</dbReference>
<reference evidence="2" key="1">
    <citation type="submission" date="2025-08" db="UniProtKB">
        <authorList>
            <consortium name="RefSeq"/>
        </authorList>
    </citation>
    <scope>IDENTIFICATION</scope>
    <source>
        <tissue evidence="2">Skeletal muscle</tissue>
    </source>
</reference>
<dbReference type="GO" id="GO:0097431">
    <property type="term" value="C:mitotic spindle pole"/>
    <property type="evidence" value="ECO:0007669"/>
    <property type="project" value="TreeGrafter"/>
</dbReference>
<dbReference type="OrthoDB" id="10587783at2759"/>
<dbReference type="GO" id="GO:0007099">
    <property type="term" value="P:centriole replication"/>
    <property type="evidence" value="ECO:0007669"/>
    <property type="project" value="TreeGrafter"/>
</dbReference>
<proteinExistence type="predicted"/>
<gene>
    <name evidence="2" type="primary">LOC106546438</name>
</gene>
<accession>A0A6I9XX98</accession>
<dbReference type="GO" id="GO:0000132">
    <property type="term" value="P:establishment of mitotic spindle orientation"/>
    <property type="evidence" value="ECO:0007669"/>
    <property type="project" value="TreeGrafter"/>
</dbReference>
<keyword evidence="1" id="KW-1185">Reference proteome</keyword>
<dbReference type="GO" id="GO:0001578">
    <property type="term" value="P:microtubule bundle formation"/>
    <property type="evidence" value="ECO:0007669"/>
    <property type="project" value="TreeGrafter"/>
</dbReference>
<dbReference type="GO" id="GO:0035371">
    <property type="term" value="C:microtubule plus-end"/>
    <property type="evidence" value="ECO:0007669"/>
    <property type="project" value="TreeGrafter"/>
</dbReference>
<dbReference type="GO" id="GO:0046600">
    <property type="term" value="P:negative regulation of centriole replication"/>
    <property type="evidence" value="ECO:0007669"/>
    <property type="project" value="TreeGrafter"/>
</dbReference>
<dbReference type="GO" id="GO:0090266">
    <property type="term" value="P:regulation of mitotic cell cycle spindle assembly checkpoint"/>
    <property type="evidence" value="ECO:0007669"/>
    <property type="project" value="TreeGrafter"/>
</dbReference>
<dbReference type="PANTHER" id="PTHR46930">
    <property type="entry name" value="CDK5 REGULATORY SUBUNIT-ASSOCIATED PROTEIN 2"/>
    <property type="match status" value="1"/>
</dbReference>
<dbReference type="AlphaFoldDB" id="A0A6I9XX98"/>
<evidence type="ECO:0000313" key="1">
    <source>
        <dbReference type="Proteomes" id="UP000504617"/>
    </source>
</evidence>
<dbReference type="InterPro" id="IPR042791">
    <property type="entry name" value="CDK5RAP2"/>
</dbReference>
<sequence length="122" mass="13917">MLGVLPPTIFFSLEDTLISWSNQTSYMSICLRDQDYRLDCPVDQLSMEELKKKFVEVLGVVKEMHWVIQELKKKPFDFSTSDPSGNEKQKSLDTSEASLCFPSFSFFKALLVCTCVISLGFL</sequence>
<dbReference type="GO" id="GO:0008017">
    <property type="term" value="F:microtubule binding"/>
    <property type="evidence" value="ECO:0007669"/>
    <property type="project" value="TreeGrafter"/>
</dbReference>
<evidence type="ECO:0000313" key="2">
    <source>
        <dbReference type="RefSeq" id="XP_013918787.1"/>
    </source>
</evidence>
<name>A0A6I9XX98_9SAUR</name>
<dbReference type="RefSeq" id="XP_013918787.1">
    <property type="nucleotide sequence ID" value="XM_014063312.1"/>
</dbReference>
<dbReference type="Proteomes" id="UP000504617">
    <property type="component" value="Unplaced"/>
</dbReference>
<protein>
    <submittedName>
        <fullName evidence="2">CDK5 regulatory subunit-associated protein 2-like isoform X2</fullName>
    </submittedName>
</protein>